<dbReference type="AlphaFoldDB" id="A0A0C2D1D3"/>
<evidence type="ECO:0000313" key="2">
    <source>
        <dbReference type="Proteomes" id="UP000031599"/>
    </source>
</evidence>
<name>A0A0C2D1D3_9BACT</name>
<dbReference type="InterPro" id="IPR011990">
    <property type="entry name" value="TPR-like_helical_dom_sf"/>
</dbReference>
<comment type="caution">
    <text evidence="1">The sequence shown here is derived from an EMBL/GenBank/DDBJ whole genome shotgun (WGS) entry which is preliminary data.</text>
</comment>
<evidence type="ECO:0000313" key="1">
    <source>
        <dbReference type="EMBL" id="KIG13967.1"/>
    </source>
</evidence>
<protein>
    <submittedName>
        <fullName evidence="1">TPR repeat protein</fullName>
    </submittedName>
</protein>
<dbReference type="RefSeq" id="WP_146660946.1">
    <property type="nucleotide sequence ID" value="NZ_JMCC02000083.1"/>
</dbReference>
<dbReference type="EMBL" id="JMCC02000083">
    <property type="protein sequence ID" value="KIG13967.1"/>
    <property type="molecule type" value="Genomic_DNA"/>
</dbReference>
<dbReference type="Gene3D" id="1.25.40.10">
    <property type="entry name" value="Tetratricopeptide repeat domain"/>
    <property type="match status" value="2"/>
</dbReference>
<dbReference type="Proteomes" id="UP000031599">
    <property type="component" value="Unassembled WGS sequence"/>
</dbReference>
<accession>A0A0C2D1D3</accession>
<organism evidence="1 2">
    <name type="scientific">Enhygromyxa salina</name>
    <dbReference type="NCBI Taxonomy" id="215803"/>
    <lineage>
        <taxon>Bacteria</taxon>
        <taxon>Pseudomonadati</taxon>
        <taxon>Myxococcota</taxon>
        <taxon>Polyangia</taxon>
        <taxon>Nannocystales</taxon>
        <taxon>Nannocystaceae</taxon>
        <taxon>Enhygromyxa</taxon>
    </lineage>
</organism>
<dbReference type="PANTHER" id="PTHR19959:SF119">
    <property type="entry name" value="FUNGAL LIPASE-LIKE DOMAIN-CONTAINING PROTEIN"/>
    <property type="match status" value="1"/>
</dbReference>
<proteinExistence type="predicted"/>
<gene>
    <name evidence="1" type="ORF">DB30_07383</name>
</gene>
<sequence>MDAVPTQLGSVVRALSSGPPWAKGRPEGMLEVCLNVAEVLEVPRASRVLLRARAEDAEWLNLHRPAFVERELRTVLWLDDAAHRAVSRGAVDFYDWISSLHSVPAQRVPAFAVESVRVALDSGAGFVWRGPGLRDALAEAGWSEGTVELDANARHPDLVEALGEPGLPLVSNVGSERMAWQVRMAMARAGRVGPWVAVDAAPELAGMWSIDAGLLAWDQAASMLAERGWERAALMAAWVDLEPGRIVAVAERPNRAPLRAVDAFGVEALAFARAPAWALRETARDDALGAARGVVASDREGPSDAAMAVVWSAGAGAWTIDGDAPLEALLVRALRGLERGERPAGSLVDRAWRAGYLDVAFLLAHAWVAYAQRQLSRGRTPEARREVSVALVYLADVMRAQGVGTVEVEGEQRSTLELYRESLDVFRGLVAEFGRTPDAMRDVSVSLNKLGDEMQAQGLGTLEVDGEQRSALELYRESLDVRRGLVAEFGRTPDAMRDVSVSLNKLGDEMQAQGLGTLEVDGEQRSALELYRESLDVRRGLVAEFGRTPDAMRDVSVSLNRLGDEMRAQGVGALEVDGEHRSALELYRESLDVCRGLVVEFGRTPEAMRDVSVSLNKLGDEMRGQGLGTLEVDGEQRSALELYRESLDVCRGLVAEFGRTPEAMRDVSVSLERLGDEMRGQGLGTLEVDGEQRSALELYRESLEVRRGLVAEFGRTPDAMRDVSVSLEKLGDEMRGQGLGTLEVDGEQRSALELYRESLDLRRGIVAEFGRTPERIHDLAVSHCRLALAASDAGEGATACRELGRFAALITELERLGWSNVRLRADREWLDTKQREWQCEPS</sequence>
<dbReference type="PANTHER" id="PTHR19959">
    <property type="entry name" value="KINESIN LIGHT CHAIN"/>
    <property type="match status" value="1"/>
</dbReference>
<reference evidence="1 2" key="1">
    <citation type="submission" date="2014-12" db="EMBL/GenBank/DDBJ databases">
        <title>Genome assembly of Enhygromyxa salina DSM 15201.</title>
        <authorList>
            <person name="Sharma G."/>
            <person name="Subramanian S."/>
        </authorList>
    </citation>
    <scope>NUCLEOTIDE SEQUENCE [LARGE SCALE GENOMIC DNA]</scope>
    <source>
        <strain evidence="1 2">DSM 15201</strain>
    </source>
</reference>